<sequence>MKIKSSFRLEPGRLAPSHDIDKINKILESEHQHDVNFIGQERAQQALEFGLDMTMKGYNLFVMGEPATGRHTLINNHLKQVAKDKETPYEWCYVNNFDEARSPNFIPLSPGDGRRFSKDIDTLIDDILNTFPAAFDNPAFQRKWRNIEQHFNLKYQKAIDDVEIKATQNSVMLVEEKGTVSFAPVHGGKALSDAEFSGLDEKTKQHFFDVISELEEILTETLLELPLWKREMFEAQKKLGRETIESALKPMLKDLEHKYSAELGIVKFVKDMRDTLIELIQDYLSSEADDDKDADEIDVRKVLEEQLKPNVLTRQEPSSGAPIIYEANPTFQNVFGKIEYSSVQGSVYTSYQMVRAGALHKANGGYLLIEADKLIGQPSVWEALKLAIKSHQIKMESPSGEANIVNASSLNPAPIPLDVKVILMGSRELYYLMQEYDSEFNELFRVLADFEHYISLTDKALHGFVQKVKGYAHDHGMVLSGNAVAELLHFSFRQAEHQHKLSARFADVLELVGEAHFFAKRDSKTASAPNTLVKVTQDHVKAALDAKQTRSGQISESFLEDIQEGQILIDTDGFEVGKLNGLTVLEIGDTVFGTPARISATVYAGSNGVVDIEREVELGKAIHSKGVMLLSGYLGNKYAQDFALSFSANIALEQSYGHIDGDSASLGEVCTLLSAITQIPLNQGIAITGSINQHGQVQSIGGVNEKIEGFYKLCVARGLTGQQGVIIPKTNCINLVLSSEVQQAVEKGLFHVYAVEQVDDAMSILTGKVAGEMSLRGRYPRDSVNGIAAQRLRHIADITNHEFGE</sequence>
<dbReference type="RefSeq" id="WP_208832457.1">
    <property type="nucleotide sequence ID" value="NZ_CP072110.1"/>
</dbReference>
<reference evidence="4" key="1">
    <citation type="submission" date="2021-03" db="EMBL/GenBank/DDBJ databases">
        <title>Description of Psychrosphaera ytuae sp. nov. isolated from deep sea sediment of South China Sea.</title>
        <authorList>
            <person name="Zhang J."/>
            <person name="Xu X.-D."/>
        </authorList>
    </citation>
    <scope>NUCLEOTIDE SEQUENCE</scope>
    <source>
        <strain evidence="4">MTZ26</strain>
    </source>
</reference>
<dbReference type="Gene3D" id="1.10.8.60">
    <property type="match status" value="1"/>
</dbReference>
<dbReference type="InterPro" id="IPR027417">
    <property type="entry name" value="P-loop_NTPase"/>
</dbReference>
<name>A0A975DC26_9GAMM</name>
<dbReference type="AlphaFoldDB" id="A0A975DC26"/>
<comment type="similarity">
    <text evidence="2">Belongs to the peptidase S16 family.</text>
</comment>
<comment type="catalytic activity">
    <reaction evidence="2">
        <text>Hydrolysis of proteins in presence of ATP.</text>
        <dbReference type="EC" id="3.4.21.53"/>
    </reaction>
</comment>
<dbReference type="GO" id="GO:0004176">
    <property type="term" value="F:ATP-dependent peptidase activity"/>
    <property type="evidence" value="ECO:0007669"/>
    <property type="project" value="UniProtKB-UniRule"/>
</dbReference>
<keyword evidence="2" id="KW-0720">Serine protease</keyword>
<gene>
    <name evidence="4" type="ORF">J1N51_02630</name>
</gene>
<dbReference type="InterPro" id="IPR041699">
    <property type="entry name" value="AAA_32"/>
</dbReference>
<organism evidence="4 5">
    <name type="scientific">Psychrosphaera ytuae</name>
    <dbReference type="NCBI Taxonomy" id="2820710"/>
    <lineage>
        <taxon>Bacteria</taxon>
        <taxon>Pseudomonadati</taxon>
        <taxon>Pseudomonadota</taxon>
        <taxon>Gammaproteobacteria</taxon>
        <taxon>Alteromonadales</taxon>
        <taxon>Pseudoalteromonadaceae</taxon>
        <taxon>Psychrosphaera</taxon>
    </lineage>
</organism>
<dbReference type="GO" id="GO:0005524">
    <property type="term" value="F:ATP binding"/>
    <property type="evidence" value="ECO:0007669"/>
    <property type="project" value="InterPro"/>
</dbReference>
<feature type="active site" evidence="2">
    <location>
        <position position="706"/>
    </location>
</feature>
<dbReference type="GO" id="GO:0004252">
    <property type="term" value="F:serine-type endopeptidase activity"/>
    <property type="evidence" value="ECO:0007669"/>
    <property type="project" value="UniProtKB-UniRule"/>
</dbReference>
<dbReference type="KEGG" id="psym:J1N51_02630"/>
<dbReference type="InterPro" id="IPR020568">
    <property type="entry name" value="Ribosomal_Su5_D2-typ_SF"/>
</dbReference>
<proteinExistence type="inferred from homology"/>
<dbReference type="InterPro" id="IPR014721">
    <property type="entry name" value="Ribsml_uS5_D2-typ_fold_subgr"/>
</dbReference>
<dbReference type="PROSITE" id="PS51786">
    <property type="entry name" value="LON_PROTEOLYTIC"/>
    <property type="match status" value="1"/>
</dbReference>
<dbReference type="Pfam" id="PF20437">
    <property type="entry name" value="LonC_helical"/>
    <property type="match status" value="1"/>
</dbReference>
<keyword evidence="1 2" id="KW-0645">Protease</keyword>
<dbReference type="InterPro" id="IPR046844">
    <property type="entry name" value="Lon-like_helical"/>
</dbReference>
<evidence type="ECO:0000256" key="2">
    <source>
        <dbReference type="PROSITE-ProRule" id="PRU01122"/>
    </source>
</evidence>
<dbReference type="EMBL" id="CP072110">
    <property type="protein sequence ID" value="QTH64402.1"/>
    <property type="molecule type" value="Genomic_DNA"/>
</dbReference>
<dbReference type="PANTHER" id="PTHR10046">
    <property type="entry name" value="ATP DEPENDENT LON PROTEASE FAMILY MEMBER"/>
    <property type="match status" value="1"/>
</dbReference>
<evidence type="ECO:0000313" key="5">
    <source>
        <dbReference type="Proteomes" id="UP000682739"/>
    </source>
</evidence>
<dbReference type="Gene3D" id="3.40.50.300">
    <property type="entry name" value="P-loop containing nucleotide triphosphate hydrolases"/>
    <property type="match status" value="2"/>
</dbReference>
<dbReference type="SUPFAM" id="SSF54211">
    <property type="entry name" value="Ribosomal protein S5 domain 2-like"/>
    <property type="match status" value="1"/>
</dbReference>
<dbReference type="Proteomes" id="UP000682739">
    <property type="component" value="Chromosome"/>
</dbReference>
<dbReference type="Pfam" id="PF05362">
    <property type="entry name" value="Lon_C"/>
    <property type="match status" value="1"/>
</dbReference>
<accession>A0A975DC26</accession>
<dbReference type="PRINTS" id="PR00830">
    <property type="entry name" value="ENDOLAPTASE"/>
</dbReference>
<feature type="domain" description="Lon proteolytic" evidence="3">
    <location>
        <begin position="573"/>
        <end position="768"/>
    </location>
</feature>
<evidence type="ECO:0000313" key="4">
    <source>
        <dbReference type="EMBL" id="QTH64402.1"/>
    </source>
</evidence>
<dbReference type="InterPro" id="IPR008269">
    <property type="entry name" value="Lon_proteolytic"/>
</dbReference>
<dbReference type="GO" id="GO:0006508">
    <property type="term" value="P:proteolysis"/>
    <property type="evidence" value="ECO:0007669"/>
    <property type="project" value="UniProtKB-KW"/>
</dbReference>
<protein>
    <recommendedName>
        <fullName evidence="2">endopeptidase La</fullName>
        <ecNumber evidence="2">3.4.21.53</ecNumber>
    </recommendedName>
</protein>
<dbReference type="Pfam" id="PF20436">
    <property type="entry name" value="LonB_AAA-LID"/>
    <property type="match status" value="1"/>
</dbReference>
<dbReference type="Gene3D" id="3.30.230.10">
    <property type="match status" value="1"/>
</dbReference>
<dbReference type="Pfam" id="PF13654">
    <property type="entry name" value="AAA_32"/>
    <property type="match status" value="1"/>
</dbReference>
<keyword evidence="5" id="KW-1185">Reference proteome</keyword>
<dbReference type="InterPro" id="IPR046843">
    <property type="entry name" value="LonB_AAA-LID"/>
</dbReference>
<dbReference type="EC" id="3.4.21.53" evidence="2"/>
<dbReference type="InterPro" id="IPR027065">
    <property type="entry name" value="Lon_Prtase"/>
</dbReference>
<keyword evidence="2" id="KW-0378">Hydrolase</keyword>
<feature type="active site" evidence="2">
    <location>
        <position position="663"/>
    </location>
</feature>
<dbReference type="GO" id="GO:0030163">
    <property type="term" value="P:protein catabolic process"/>
    <property type="evidence" value="ECO:0007669"/>
    <property type="project" value="InterPro"/>
</dbReference>
<evidence type="ECO:0000259" key="3">
    <source>
        <dbReference type="PROSITE" id="PS51786"/>
    </source>
</evidence>
<evidence type="ECO:0000256" key="1">
    <source>
        <dbReference type="ARBA" id="ARBA00022670"/>
    </source>
</evidence>